<proteinExistence type="predicted"/>
<protein>
    <submittedName>
        <fullName evidence="1">Uncharacterized protein</fullName>
    </submittedName>
</protein>
<dbReference type="EMBL" id="KI546008">
    <property type="protein sequence ID" value="EST48048.1"/>
    <property type="molecule type" value="Genomic_DNA"/>
</dbReference>
<organism evidence="1">
    <name type="scientific">Spironucleus salmonicida</name>
    <dbReference type="NCBI Taxonomy" id="348837"/>
    <lineage>
        <taxon>Eukaryota</taxon>
        <taxon>Metamonada</taxon>
        <taxon>Diplomonadida</taxon>
        <taxon>Hexamitidae</taxon>
        <taxon>Hexamitinae</taxon>
        <taxon>Spironucleus</taxon>
    </lineage>
</organism>
<accession>V6LUX1</accession>
<reference evidence="1 2" key="1">
    <citation type="journal article" date="2014" name="PLoS Genet.">
        <title>The Genome of Spironucleus salmonicida Highlights a Fish Pathogen Adapted to Fluctuating Environments.</title>
        <authorList>
            <person name="Xu F."/>
            <person name="Jerlstrom-Hultqvist J."/>
            <person name="Einarsson E."/>
            <person name="Astvaldsson A."/>
            <person name="Svard S.G."/>
            <person name="Andersson J.O."/>
        </authorList>
    </citation>
    <scope>NUCLEOTIDE SEQUENCE</scope>
    <source>
        <strain evidence="2">ATCC 50377</strain>
    </source>
</reference>
<reference evidence="2" key="2">
    <citation type="submission" date="2020-12" db="EMBL/GenBank/DDBJ databases">
        <title>New Spironucleus salmonicida genome in near-complete chromosomes.</title>
        <authorList>
            <person name="Xu F."/>
            <person name="Kurt Z."/>
            <person name="Jimenez-Gonzalez A."/>
            <person name="Astvaldsson A."/>
            <person name="Andersson J.O."/>
            <person name="Svard S.G."/>
        </authorList>
    </citation>
    <scope>NUCLEOTIDE SEQUENCE</scope>
    <source>
        <strain evidence="2">ATCC 50377</strain>
    </source>
</reference>
<dbReference type="Proteomes" id="UP000018208">
    <property type="component" value="Unassembled WGS sequence"/>
</dbReference>
<dbReference type="AlphaFoldDB" id="V6LUX1"/>
<name>V6LUX1_9EUKA</name>
<evidence type="ECO:0000313" key="2">
    <source>
        <dbReference type="EMBL" id="KAH0570777.1"/>
    </source>
</evidence>
<evidence type="ECO:0000313" key="1">
    <source>
        <dbReference type="EMBL" id="EST48048.1"/>
    </source>
</evidence>
<keyword evidence="3" id="KW-1185">Reference proteome</keyword>
<sequence>MNDAIQIKEYAKELNISYQPPPLQIINDEVLLKINQFILQNTIPVETYNLSLKKLDLYNQLQKHQILLKYQSPAQLELAIQQLKQEILKNNSKENTHLTSKLYQYNREINKPLKQISLYDAEKAISLNAYYQNITSFIDRFNITTTNSITQLMDIQAKMDNFEPKIFKVIQSDIGDIKIINYDQRAQELKTRFQASYEKHSKLLAENQNLAKKLDFHSQTSHDILNYDIKINQLNVSLFDKMQLFQQISLLERLNQGLRNANFFIENEILLLSDSFKINEIYLETLIENAQNNAVLKTKNDDIFHVAKSLISQIFNFSKAAQTHLNQLQGVAYSQIAKQKVGNDLLQSDFLETGKTYLGLEKIDFRGLRVLSGSSFVYGGDIPQILDVQGSYFQYTGQWDRFLGRNNLENGLFGLYEKLAQDGAEMTRNRELNILKMLHQGELEVQLKLQNTEIYYAETMNIELDDIIMQCQQAKRTIE</sequence>
<dbReference type="VEuPathDB" id="GiardiaDB:SS50377_27065"/>
<dbReference type="EMBL" id="AUWU02000007">
    <property type="protein sequence ID" value="KAH0570777.1"/>
    <property type="molecule type" value="Genomic_DNA"/>
</dbReference>
<evidence type="ECO:0000313" key="3">
    <source>
        <dbReference type="Proteomes" id="UP000018208"/>
    </source>
</evidence>
<gene>
    <name evidence="1" type="ORF">SS50377_11814</name>
    <name evidence="2" type="ORF">SS50377_27065</name>
</gene>